<dbReference type="InterPro" id="IPR024478">
    <property type="entry name" value="HlyB_4HB_MCP"/>
</dbReference>
<dbReference type="PROSITE" id="PS50111">
    <property type="entry name" value="CHEMOTAXIS_TRANSDUC_2"/>
    <property type="match status" value="1"/>
</dbReference>
<dbReference type="FunFam" id="1.10.287.950:FF:000001">
    <property type="entry name" value="Methyl-accepting chemotaxis sensory transducer"/>
    <property type="match status" value="1"/>
</dbReference>
<keyword evidence="6" id="KW-0812">Transmembrane</keyword>
<dbReference type="GO" id="GO:0007165">
    <property type="term" value="P:signal transduction"/>
    <property type="evidence" value="ECO:0007669"/>
    <property type="project" value="UniProtKB-KW"/>
</dbReference>
<keyword evidence="2" id="KW-1003">Cell membrane</keyword>
<dbReference type="Proteomes" id="UP000011134">
    <property type="component" value="Unassembled WGS sequence"/>
</dbReference>
<dbReference type="CDD" id="cd06225">
    <property type="entry name" value="HAMP"/>
    <property type="match status" value="1"/>
</dbReference>
<evidence type="ECO:0000259" key="9">
    <source>
        <dbReference type="PROSITE" id="PS50885"/>
    </source>
</evidence>
<dbReference type="InterPro" id="IPR000727">
    <property type="entry name" value="T_SNARE_dom"/>
</dbReference>
<dbReference type="SUPFAM" id="SSF58104">
    <property type="entry name" value="Methyl-accepting chemotaxis protein (MCP) signaling domain"/>
    <property type="match status" value="1"/>
</dbReference>
<evidence type="ECO:0000259" key="8">
    <source>
        <dbReference type="PROSITE" id="PS50192"/>
    </source>
</evidence>
<dbReference type="CDD" id="cd11386">
    <property type="entry name" value="MCP_signal"/>
    <property type="match status" value="1"/>
</dbReference>
<dbReference type="Pfam" id="PF12729">
    <property type="entry name" value="4HB_MCP_1"/>
    <property type="match status" value="1"/>
</dbReference>
<dbReference type="Pfam" id="PF00015">
    <property type="entry name" value="MCPsignal"/>
    <property type="match status" value="1"/>
</dbReference>
<dbReference type="EMBL" id="AMZO01000010">
    <property type="protein sequence ID" value="ELR66220.1"/>
    <property type="molecule type" value="Genomic_DNA"/>
</dbReference>
<dbReference type="PANTHER" id="PTHR32089">
    <property type="entry name" value="METHYL-ACCEPTING CHEMOTAXIS PROTEIN MCPB"/>
    <property type="match status" value="1"/>
</dbReference>
<dbReference type="AlphaFoldDB" id="L8JBK9"/>
<organism evidence="10 11">
    <name type="scientific">Photobacterium marinum</name>
    <dbReference type="NCBI Taxonomy" id="1056511"/>
    <lineage>
        <taxon>Bacteria</taxon>
        <taxon>Pseudomonadati</taxon>
        <taxon>Pseudomonadota</taxon>
        <taxon>Gammaproteobacteria</taxon>
        <taxon>Vibrionales</taxon>
        <taxon>Vibrionaceae</taxon>
        <taxon>Photobacterium</taxon>
    </lineage>
</organism>
<dbReference type="Gene3D" id="1.10.287.950">
    <property type="entry name" value="Methyl-accepting chemotaxis protein"/>
    <property type="match status" value="1"/>
</dbReference>
<protein>
    <submittedName>
        <fullName evidence="10">Methyl-accepting chemotaxis protein</fullName>
    </submittedName>
</protein>
<feature type="domain" description="T-SNARE coiled-coil homology" evidence="8">
    <location>
        <begin position="460"/>
        <end position="522"/>
    </location>
</feature>
<keyword evidence="6" id="KW-1133">Transmembrane helix</keyword>
<evidence type="ECO:0000256" key="3">
    <source>
        <dbReference type="ARBA" id="ARBA00023224"/>
    </source>
</evidence>
<gene>
    <name evidence="10" type="ORF">C942_00277</name>
</gene>
<dbReference type="GO" id="GO:0006935">
    <property type="term" value="P:chemotaxis"/>
    <property type="evidence" value="ECO:0007669"/>
    <property type="project" value="UniProtKB-ARBA"/>
</dbReference>
<reference evidence="10 11" key="1">
    <citation type="submission" date="2012-12" db="EMBL/GenBank/DDBJ databases">
        <title>Genome Assembly of Photobacterium sp. AK15.</title>
        <authorList>
            <person name="Khatri I."/>
            <person name="Vaidya B."/>
            <person name="Srinivas T.N.R."/>
            <person name="Subramanian S."/>
            <person name="Pinnaka A."/>
        </authorList>
    </citation>
    <scope>NUCLEOTIDE SEQUENCE [LARGE SCALE GENOMIC DNA]</scope>
    <source>
        <strain evidence="10 11">AK15</strain>
    </source>
</reference>
<keyword evidence="11" id="KW-1185">Reference proteome</keyword>
<evidence type="ECO:0000313" key="10">
    <source>
        <dbReference type="EMBL" id="ELR66220.1"/>
    </source>
</evidence>
<accession>L8JBK9</accession>
<evidence type="ECO:0000256" key="5">
    <source>
        <dbReference type="PROSITE-ProRule" id="PRU00284"/>
    </source>
</evidence>
<dbReference type="PROSITE" id="PS50885">
    <property type="entry name" value="HAMP"/>
    <property type="match status" value="1"/>
</dbReference>
<evidence type="ECO:0000256" key="4">
    <source>
        <dbReference type="ARBA" id="ARBA00029447"/>
    </source>
</evidence>
<sequence length="545" mass="59525">MFYKNLSVGKKIAVIFAAITAIVIVFGIFLMNELKLVRAGVLNFADETIPTLIAVEDLQFEVSYVRRTQYAILTYSDPKAIRQRVDKATEQNRQIESMFKAYQASVSDIASDHERQVLKELRVAWINYQKSLNGFAEAALRGDFATAQPILAGTFDEFQTLSATLDSLREINLGFVQQNRTDMLASTDRVSTISLTVIASLVIFMGVMNLFLTRQICRPLNQVMYFSSEIASGNLTYNLHRDEIGNDELGMLADSSVKMRDNLRTLVEEIVAAVTQLSAAVEEVSAVSEQSSQGMQQQQNEITMVATAMDQMKATVAEVASNTEVASVSATSASDEAKIGCQDIQQSIESILRVSAEIDNAGKLVQHLEQESNNINMVVDVIRDIADQTNLLALNAAIEAARAGEQGRGFAVVADEVRTLAARTQDSTGEIVSIIDKLQKSAIEAKEATSESCNMIQDCVAQSQNTGRTIESIEQSVGQIADMNQQIASACSEQDSVTDELGRNVETINQSSKEVATGAEQTAQACVELSQLAANLQSMMSRFRV</sequence>
<dbReference type="PROSITE" id="PS50192">
    <property type="entry name" value="T_SNARE"/>
    <property type="match status" value="1"/>
</dbReference>
<proteinExistence type="inferred from homology"/>
<comment type="caution">
    <text evidence="10">The sequence shown here is derived from an EMBL/GenBank/DDBJ whole genome shotgun (WGS) entry which is preliminary data.</text>
</comment>
<dbReference type="Pfam" id="PF00672">
    <property type="entry name" value="HAMP"/>
    <property type="match status" value="1"/>
</dbReference>
<evidence type="ECO:0000313" key="11">
    <source>
        <dbReference type="Proteomes" id="UP000011134"/>
    </source>
</evidence>
<dbReference type="InterPro" id="IPR004089">
    <property type="entry name" value="MCPsignal_dom"/>
</dbReference>
<feature type="transmembrane region" description="Helical" evidence="6">
    <location>
        <begin position="12"/>
        <end position="31"/>
    </location>
</feature>
<evidence type="ECO:0000256" key="1">
    <source>
        <dbReference type="ARBA" id="ARBA00004429"/>
    </source>
</evidence>
<dbReference type="OrthoDB" id="7054443at2"/>
<dbReference type="SMART" id="SM00283">
    <property type="entry name" value="MA"/>
    <property type="match status" value="1"/>
</dbReference>
<feature type="transmembrane region" description="Helical" evidence="6">
    <location>
        <begin position="190"/>
        <end position="212"/>
    </location>
</feature>
<evidence type="ECO:0000259" key="7">
    <source>
        <dbReference type="PROSITE" id="PS50111"/>
    </source>
</evidence>
<evidence type="ECO:0000256" key="2">
    <source>
        <dbReference type="ARBA" id="ARBA00022519"/>
    </source>
</evidence>
<name>L8JBK9_9GAMM</name>
<dbReference type="RefSeq" id="WP_007464672.1">
    <property type="nucleotide sequence ID" value="NZ_AMZO01000010.1"/>
</dbReference>
<feature type="domain" description="HAMP" evidence="9">
    <location>
        <begin position="214"/>
        <end position="268"/>
    </location>
</feature>
<keyword evidence="2" id="KW-0997">Cell inner membrane</keyword>
<dbReference type="GO" id="GO:0005886">
    <property type="term" value="C:plasma membrane"/>
    <property type="evidence" value="ECO:0007669"/>
    <property type="project" value="UniProtKB-SubCell"/>
</dbReference>
<keyword evidence="6" id="KW-0472">Membrane</keyword>
<dbReference type="SMART" id="SM00304">
    <property type="entry name" value="HAMP"/>
    <property type="match status" value="1"/>
</dbReference>
<comment type="similarity">
    <text evidence="4">Belongs to the methyl-accepting chemotaxis (MCP) protein family.</text>
</comment>
<keyword evidence="3 5" id="KW-0807">Transducer</keyword>
<dbReference type="PANTHER" id="PTHR32089:SF120">
    <property type="entry name" value="METHYL-ACCEPTING CHEMOTAXIS PROTEIN TLPQ"/>
    <property type="match status" value="1"/>
</dbReference>
<feature type="domain" description="Methyl-accepting transducer" evidence="7">
    <location>
        <begin position="273"/>
        <end position="509"/>
    </location>
</feature>
<comment type="subcellular location">
    <subcellularLocation>
        <location evidence="1">Cell inner membrane</location>
        <topology evidence="1">Multi-pass membrane protein</topology>
    </subcellularLocation>
</comment>
<evidence type="ECO:0000256" key="6">
    <source>
        <dbReference type="SAM" id="Phobius"/>
    </source>
</evidence>
<dbReference type="PATRIC" id="fig|1056511.3.peg.1762"/>
<dbReference type="InterPro" id="IPR003660">
    <property type="entry name" value="HAMP_dom"/>
</dbReference>